<dbReference type="EMBL" id="OW240913">
    <property type="protein sequence ID" value="CAH2252871.1"/>
    <property type="molecule type" value="Genomic_DNA"/>
</dbReference>
<name>A0AAD1VTI0_PELCU</name>
<protein>
    <submittedName>
        <fullName evidence="1">Uncharacterized protein</fullName>
    </submittedName>
</protein>
<reference evidence="1" key="1">
    <citation type="submission" date="2022-03" db="EMBL/GenBank/DDBJ databases">
        <authorList>
            <person name="Alioto T."/>
            <person name="Alioto T."/>
            <person name="Gomez Garrido J."/>
        </authorList>
    </citation>
    <scope>NUCLEOTIDE SEQUENCE</scope>
</reference>
<dbReference type="Proteomes" id="UP001295444">
    <property type="component" value="Chromosome 02"/>
</dbReference>
<accession>A0AAD1VTI0</accession>
<proteinExistence type="predicted"/>
<feature type="non-terminal residue" evidence="1">
    <location>
        <position position="1"/>
    </location>
</feature>
<sequence>NILFAVQHTDSIYLCQCFQHWRFAHAPIIDRLSQPGTLERICVPLCPAHFRVRHFEAHDAARASIPCLMDLS</sequence>
<dbReference type="AlphaFoldDB" id="A0AAD1VTI0"/>
<organism evidence="1 2">
    <name type="scientific">Pelobates cultripes</name>
    <name type="common">Western spadefoot toad</name>
    <dbReference type="NCBI Taxonomy" id="61616"/>
    <lineage>
        <taxon>Eukaryota</taxon>
        <taxon>Metazoa</taxon>
        <taxon>Chordata</taxon>
        <taxon>Craniata</taxon>
        <taxon>Vertebrata</taxon>
        <taxon>Euteleostomi</taxon>
        <taxon>Amphibia</taxon>
        <taxon>Batrachia</taxon>
        <taxon>Anura</taxon>
        <taxon>Pelobatoidea</taxon>
        <taxon>Pelobatidae</taxon>
        <taxon>Pelobates</taxon>
    </lineage>
</organism>
<evidence type="ECO:0000313" key="1">
    <source>
        <dbReference type="EMBL" id="CAH2252871.1"/>
    </source>
</evidence>
<gene>
    <name evidence="1" type="ORF">PECUL_23A032281</name>
</gene>
<keyword evidence="2" id="KW-1185">Reference proteome</keyword>
<evidence type="ECO:0000313" key="2">
    <source>
        <dbReference type="Proteomes" id="UP001295444"/>
    </source>
</evidence>